<evidence type="ECO:0008006" key="2">
    <source>
        <dbReference type="Google" id="ProtNLM"/>
    </source>
</evidence>
<protein>
    <recommendedName>
        <fullName evidence="2">Transcriptional regulator</fullName>
    </recommendedName>
</protein>
<reference evidence="1" key="1">
    <citation type="submission" date="2020-02" db="EMBL/GenBank/DDBJ databases">
        <authorList>
            <person name="Meier V. D."/>
        </authorList>
    </citation>
    <scope>NUCLEOTIDE SEQUENCE</scope>
    <source>
        <strain evidence="1">AVDCRST_MAG73</strain>
    </source>
</reference>
<dbReference type="SUPFAM" id="SSF46785">
    <property type="entry name" value="Winged helix' DNA-binding domain"/>
    <property type="match status" value="1"/>
</dbReference>
<gene>
    <name evidence="1" type="ORF">AVDCRST_MAG73-1771</name>
</gene>
<proteinExistence type="predicted"/>
<dbReference type="Gene3D" id="1.10.10.10">
    <property type="entry name" value="Winged helix-like DNA-binding domain superfamily/Winged helix DNA-binding domain"/>
    <property type="match status" value="1"/>
</dbReference>
<dbReference type="AlphaFoldDB" id="A0A6J4U383"/>
<sequence length="121" mass="13379">MTDPLDALRWRDELLQVLYWLRGEGLGERVAPNEVTTFLGAEPDEIRHRLESLVDEGYVEVVENEAGRYRLTDWGAKEGGRRFADEFAGLTGQAHGECNNPDCSCQTLGPGACDAHAAHAH</sequence>
<dbReference type="InterPro" id="IPR036390">
    <property type="entry name" value="WH_DNA-bd_sf"/>
</dbReference>
<name>A0A6J4U383_9BACT</name>
<evidence type="ECO:0000313" key="1">
    <source>
        <dbReference type="EMBL" id="CAA9539461.1"/>
    </source>
</evidence>
<dbReference type="InterPro" id="IPR036388">
    <property type="entry name" value="WH-like_DNA-bd_sf"/>
</dbReference>
<accession>A0A6J4U383</accession>
<dbReference type="EMBL" id="CADCWE010000110">
    <property type="protein sequence ID" value="CAA9539461.1"/>
    <property type="molecule type" value="Genomic_DNA"/>
</dbReference>
<organism evidence="1">
    <name type="scientific">uncultured Thermomicrobiales bacterium</name>
    <dbReference type="NCBI Taxonomy" id="1645740"/>
    <lineage>
        <taxon>Bacteria</taxon>
        <taxon>Pseudomonadati</taxon>
        <taxon>Thermomicrobiota</taxon>
        <taxon>Thermomicrobia</taxon>
        <taxon>Thermomicrobiales</taxon>
        <taxon>environmental samples</taxon>
    </lineage>
</organism>